<evidence type="ECO:0000313" key="3">
    <source>
        <dbReference type="Proteomes" id="UP000437736"/>
    </source>
</evidence>
<dbReference type="InterPro" id="IPR052186">
    <property type="entry name" value="Hydantoin_racemase-like"/>
</dbReference>
<dbReference type="Proteomes" id="UP000437736">
    <property type="component" value="Unassembled WGS sequence"/>
</dbReference>
<dbReference type="Gene3D" id="3.40.50.12500">
    <property type="match status" value="1"/>
</dbReference>
<protein>
    <submittedName>
        <fullName evidence="2">Asp/Glu/hydantoin racemase</fullName>
    </submittedName>
</protein>
<dbReference type="Pfam" id="PF01177">
    <property type="entry name" value="Asp_Glu_race"/>
    <property type="match status" value="1"/>
</dbReference>
<sequence>MRVLVVNVNTSASMTATIARAARRNASAGTEIVALQPAFGAEGVDCAFESYLAAVGVIDRVVTYRERYDAVVLAGFGEHGRDGLQELIDAPVVEICEAAAHAAMMVGRTYSVVTTPRRSAAAVEDRLRLAGLDQRCASVRATDLGTAEIDRDPVLAMEAIIGEARLAVEEDHAEVICLGCAGMAGLEEAITESLGVPVIDGVGAAVRFVEALVGLNLRTSKVGAYAPPERKEIMGWPLSHHLQLGGPHR</sequence>
<evidence type="ECO:0000313" key="2">
    <source>
        <dbReference type="EMBL" id="MST32161.1"/>
    </source>
</evidence>
<dbReference type="InterPro" id="IPR015942">
    <property type="entry name" value="Asp/Glu/hydantoin_racemase"/>
</dbReference>
<keyword evidence="3" id="KW-1185">Reference proteome</keyword>
<dbReference type="PANTHER" id="PTHR28047">
    <property type="entry name" value="PROTEIN DCG1"/>
    <property type="match status" value="1"/>
</dbReference>
<accession>A0ABW9QR85</accession>
<dbReference type="PANTHER" id="PTHR28047:SF5">
    <property type="entry name" value="PROTEIN DCG1"/>
    <property type="match status" value="1"/>
</dbReference>
<evidence type="ECO:0000256" key="1">
    <source>
        <dbReference type="ARBA" id="ARBA00038414"/>
    </source>
</evidence>
<reference evidence="2 3" key="1">
    <citation type="submission" date="2019-11" db="EMBL/GenBank/DDBJ databases">
        <title>Acidiferrimicrobium australis gen. nov., sp. nov., an acidophilic and obligately heterotrophic, member of the Actinobacteria that catalyses dissimilatory oxido- reduction of iron isolated from metal-rich acidic water in Chile.</title>
        <authorList>
            <person name="Gonzalez D."/>
            <person name="Huber K."/>
            <person name="Hedrich S."/>
            <person name="Rojas-Villalobos C."/>
            <person name="Quatrini R."/>
            <person name="Dinamarca M.A."/>
            <person name="Schwarz A."/>
            <person name="Canales C."/>
            <person name="Nancucheo I."/>
        </authorList>
    </citation>
    <scope>NUCLEOTIDE SEQUENCE [LARGE SCALE GENOMIC DNA]</scope>
    <source>
        <strain evidence="2 3">USS-CCA1</strain>
    </source>
</reference>
<comment type="caution">
    <text evidence="2">The sequence shown here is derived from an EMBL/GenBank/DDBJ whole genome shotgun (WGS) entry which is preliminary data.</text>
</comment>
<organism evidence="2 3">
    <name type="scientific">Acidiferrimicrobium australe</name>
    <dbReference type="NCBI Taxonomy" id="2664430"/>
    <lineage>
        <taxon>Bacteria</taxon>
        <taxon>Bacillati</taxon>
        <taxon>Actinomycetota</taxon>
        <taxon>Acidimicrobiia</taxon>
        <taxon>Acidimicrobiales</taxon>
        <taxon>Acidimicrobiaceae</taxon>
        <taxon>Acidiferrimicrobium</taxon>
    </lineage>
</organism>
<dbReference type="InterPro" id="IPR053714">
    <property type="entry name" value="Iso_Racemase_Enz_sf"/>
</dbReference>
<comment type="similarity">
    <text evidence="1">Belongs to the HyuE racemase family.</text>
</comment>
<gene>
    <name evidence="2" type="ORF">GHK86_05400</name>
</gene>
<dbReference type="EMBL" id="WJHE01000226">
    <property type="protein sequence ID" value="MST32161.1"/>
    <property type="molecule type" value="Genomic_DNA"/>
</dbReference>
<proteinExistence type="inferred from homology"/>
<name>A0ABW9QR85_9ACTN</name>